<dbReference type="Pfam" id="PF03819">
    <property type="entry name" value="MazG"/>
    <property type="match status" value="1"/>
</dbReference>
<dbReference type="Gene3D" id="1.10.287.1080">
    <property type="entry name" value="MazG-like"/>
    <property type="match status" value="1"/>
</dbReference>
<reference evidence="2 3" key="1">
    <citation type="journal article" date="2015" name="Nature">
        <title>rRNA introns, odd ribosomes, and small enigmatic genomes across a large radiation of phyla.</title>
        <authorList>
            <person name="Brown C.T."/>
            <person name="Hug L.A."/>
            <person name="Thomas B.C."/>
            <person name="Sharon I."/>
            <person name="Castelle C.J."/>
            <person name="Singh A."/>
            <person name="Wilkins M.J."/>
            <person name="Williams K.H."/>
            <person name="Banfield J.F."/>
        </authorList>
    </citation>
    <scope>NUCLEOTIDE SEQUENCE [LARGE SCALE GENOMIC DNA]</scope>
</reference>
<dbReference type="SUPFAM" id="SSF101386">
    <property type="entry name" value="all-alpha NTP pyrophosphatases"/>
    <property type="match status" value="1"/>
</dbReference>
<dbReference type="InterPro" id="IPR004518">
    <property type="entry name" value="MazG-like_dom"/>
</dbReference>
<protein>
    <submittedName>
        <fullName evidence="2">Putative pyrophosphatase</fullName>
    </submittedName>
</protein>
<evidence type="ECO:0000259" key="1">
    <source>
        <dbReference type="Pfam" id="PF03819"/>
    </source>
</evidence>
<accession>A0A0G0FFG4</accession>
<name>A0A0G0FFG4_9BACT</name>
<dbReference type="PANTHER" id="PTHR42692">
    <property type="entry name" value="NUCLEOTIDE PYROPHOSPHOHYDROLASE"/>
    <property type="match status" value="1"/>
</dbReference>
<dbReference type="AlphaFoldDB" id="A0A0G0FFG4"/>
<dbReference type="InterPro" id="IPR012359">
    <property type="entry name" value="MazG-related_YpjD"/>
</dbReference>
<dbReference type="EMBL" id="LBSM01000015">
    <property type="protein sequence ID" value="KKQ17853.1"/>
    <property type="molecule type" value="Genomic_DNA"/>
</dbReference>
<organism evidence="2 3">
    <name type="scientific">Berkelbacteria bacterium GW2011_GWA1_36_9</name>
    <dbReference type="NCBI Taxonomy" id="1618331"/>
    <lineage>
        <taxon>Bacteria</taxon>
        <taxon>Candidatus Berkelbacteria</taxon>
    </lineage>
</organism>
<dbReference type="PIRSF" id="PIRSF029904">
    <property type="entry name" value="UCP029904_pph"/>
    <property type="match status" value="1"/>
</dbReference>
<evidence type="ECO:0000313" key="3">
    <source>
        <dbReference type="Proteomes" id="UP000034508"/>
    </source>
</evidence>
<feature type="domain" description="NTP pyrophosphohydrolase MazG-like" evidence="1">
    <location>
        <begin position="23"/>
        <end position="99"/>
    </location>
</feature>
<dbReference type="InterPro" id="IPR047046">
    <property type="entry name" value="YpjD/YvdC"/>
</dbReference>
<evidence type="ECO:0000313" key="2">
    <source>
        <dbReference type="EMBL" id="KKQ17853.1"/>
    </source>
</evidence>
<dbReference type="PANTHER" id="PTHR42692:SF1">
    <property type="entry name" value="NUCLEOTIDE PYROPHOSPHOHYDROLASE"/>
    <property type="match status" value="1"/>
</dbReference>
<proteinExistence type="predicted"/>
<sequence>MELSKIQKEVHEWVSQYGGYWPPLSMFARLVEETGELGRELNHVYGMKKRKEEEKIKEIGDEIGDVLLTIIMISDSLEIDLENVFDKTMQKINSRDKDRTKKDN</sequence>
<dbReference type="Proteomes" id="UP000034508">
    <property type="component" value="Unassembled WGS sequence"/>
</dbReference>
<gene>
    <name evidence="2" type="ORF">US31_C0015G0019</name>
</gene>
<comment type="caution">
    <text evidence="2">The sequence shown here is derived from an EMBL/GenBank/DDBJ whole genome shotgun (WGS) entry which is preliminary data.</text>
</comment>